<keyword evidence="5" id="KW-1185">Reference proteome</keyword>
<dbReference type="Pfam" id="PF02272">
    <property type="entry name" value="DHHA1"/>
    <property type="match status" value="1"/>
</dbReference>
<dbReference type="InterPro" id="IPR038763">
    <property type="entry name" value="DHH_sf"/>
</dbReference>
<feature type="domain" description="DHHA1" evidence="3">
    <location>
        <begin position="242"/>
        <end position="312"/>
    </location>
</feature>
<sequence>MKLLDYLKRDEILFLCHHNADPDAIGSCVALKYLASQLNPNGKFRISADSVSKISRNILNEIGEKVDIEVYPKLPETVFIVDTASVNQLKVNFNELKEREVILIDHHKKTDLADICEYYIVREDYPSTSEIIAEIFKELNIFPPKNVRIALLCGIVYDTKHLKLANSRTFELISYLIKDISFQKILYLLSQESDFSKRTAHLKACSRMEIREFDKLKIALSHVSSHEASCAKTIVSIGADIAFVVAVRKKEGEIRVSARCRKHVSKYVHLGNLMEKIGKELGGSGGGHSEAGGLNAPYDKSKSKEKVIKEVLDLCYKRFVEEYKKAKNQS</sequence>
<evidence type="ECO:0000313" key="5">
    <source>
        <dbReference type="Proteomes" id="UP000028781"/>
    </source>
</evidence>
<protein>
    <submittedName>
        <fullName evidence="4">Phosphoesterase RecJ domain protein</fullName>
    </submittedName>
</protein>
<evidence type="ECO:0000259" key="3">
    <source>
        <dbReference type="Pfam" id="PF02272"/>
    </source>
</evidence>
<dbReference type="InterPro" id="IPR003156">
    <property type="entry name" value="DHHA1_dom"/>
</dbReference>
<dbReference type="KEGG" id="mjh:JH146_0966"/>
<dbReference type="AlphaFoldDB" id="A0A076LCA3"/>
<dbReference type="PANTHER" id="PTHR47618:SF1">
    <property type="entry name" value="BIFUNCTIONAL OLIGORIBONUCLEASE AND PAP PHOSPHATASE NRNA"/>
    <property type="match status" value="1"/>
</dbReference>
<dbReference type="OrthoDB" id="350705at2157"/>
<accession>A0A076LCA3</accession>
<dbReference type="EMBL" id="CP009149">
    <property type="protein sequence ID" value="AIJ05811.1"/>
    <property type="molecule type" value="Genomic_DNA"/>
</dbReference>
<dbReference type="GO" id="GO:0003676">
    <property type="term" value="F:nucleic acid binding"/>
    <property type="evidence" value="ECO:0007669"/>
    <property type="project" value="InterPro"/>
</dbReference>
<dbReference type="Gene3D" id="3.90.1640.10">
    <property type="entry name" value="inorganic pyrophosphatase (n-terminal core)"/>
    <property type="match status" value="1"/>
</dbReference>
<dbReference type="Proteomes" id="UP000028781">
    <property type="component" value="Chromosome"/>
</dbReference>
<dbReference type="HOGENOM" id="CLU_070736_0_0_2"/>
<evidence type="ECO:0000259" key="2">
    <source>
        <dbReference type="Pfam" id="PF01368"/>
    </source>
</evidence>
<dbReference type="STRING" id="1301915.JH146_0966"/>
<proteinExistence type="predicted"/>
<gene>
    <name evidence="4" type="ORF">JH146_0966</name>
</gene>
<dbReference type="Gene3D" id="3.10.310.30">
    <property type="match status" value="1"/>
</dbReference>
<dbReference type="InterPro" id="IPR051319">
    <property type="entry name" value="Oligoribo/pAp-PDE_c-di-AMP_PDE"/>
</dbReference>
<organism evidence="4 5">
    <name type="scientific">Methanocaldococcus bathoardescens</name>
    <dbReference type="NCBI Taxonomy" id="1301915"/>
    <lineage>
        <taxon>Archaea</taxon>
        <taxon>Methanobacteriati</taxon>
        <taxon>Methanobacteriota</taxon>
        <taxon>Methanomada group</taxon>
        <taxon>Methanococci</taxon>
        <taxon>Methanococcales</taxon>
        <taxon>Methanocaldococcaceae</taxon>
        <taxon>Methanocaldococcus</taxon>
    </lineage>
</organism>
<feature type="region of interest" description="Disordered" evidence="1">
    <location>
        <begin position="284"/>
        <end position="304"/>
    </location>
</feature>
<dbReference type="Pfam" id="PF01368">
    <property type="entry name" value="DHH"/>
    <property type="match status" value="1"/>
</dbReference>
<feature type="domain" description="DDH" evidence="2">
    <location>
        <begin position="12"/>
        <end position="155"/>
    </location>
</feature>
<evidence type="ECO:0000313" key="4">
    <source>
        <dbReference type="EMBL" id="AIJ05811.1"/>
    </source>
</evidence>
<reference evidence="4 5" key="1">
    <citation type="journal article" date="2015" name="Int. J. Syst. Evol. Microbiol.">
        <title>M ethanocaldococcus bathoardescens sp. nov., a hyperthermophilic methanogen isolated from a volcanically active deep-sea hydrothermal vent.</title>
        <authorList>
            <person name="Stewart L.C."/>
            <person name="Jung J.H."/>
            <person name="Kim Y.T."/>
            <person name="Kwon S.W."/>
            <person name="Park C.S."/>
            <person name="Holden J.F."/>
        </authorList>
    </citation>
    <scope>NUCLEOTIDE SEQUENCE [LARGE SCALE GENOMIC DNA]</scope>
    <source>
        <strain evidence="4 5">JH146</strain>
    </source>
</reference>
<dbReference type="SUPFAM" id="SSF64182">
    <property type="entry name" value="DHH phosphoesterases"/>
    <property type="match status" value="1"/>
</dbReference>
<dbReference type="PANTHER" id="PTHR47618">
    <property type="entry name" value="BIFUNCTIONAL OLIGORIBONUCLEASE AND PAP PHOSPHATASE NRNA"/>
    <property type="match status" value="1"/>
</dbReference>
<dbReference type="InterPro" id="IPR001667">
    <property type="entry name" value="DDH_dom"/>
</dbReference>
<dbReference type="GeneID" id="24891575"/>
<name>A0A076LCA3_9EURY</name>
<dbReference type="RefSeq" id="WP_048201957.1">
    <property type="nucleotide sequence ID" value="NZ_CP009149.1"/>
</dbReference>
<evidence type="ECO:0000256" key="1">
    <source>
        <dbReference type="SAM" id="MobiDB-lite"/>
    </source>
</evidence>